<evidence type="ECO:0000313" key="3">
    <source>
        <dbReference type="EMBL" id="KAK8571754.1"/>
    </source>
</evidence>
<feature type="compositionally biased region" description="Basic and acidic residues" evidence="1">
    <location>
        <begin position="208"/>
        <end position="222"/>
    </location>
</feature>
<organism evidence="3 4">
    <name type="scientific">Hibiscus sabdariffa</name>
    <name type="common">roselle</name>
    <dbReference type="NCBI Taxonomy" id="183260"/>
    <lineage>
        <taxon>Eukaryota</taxon>
        <taxon>Viridiplantae</taxon>
        <taxon>Streptophyta</taxon>
        <taxon>Embryophyta</taxon>
        <taxon>Tracheophyta</taxon>
        <taxon>Spermatophyta</taxon>
        <taxon>Magnoliopsida</taxon>
        <taxon>eudicotyledons</taxon>
        <taxon>Gunneridae</taxon>
        <taxon>Pentapetalae</taxon>
        <taxon>rosids</taxon>
        <taxon>malvids</taxon>
        <taxon>Malvales</taxon>
        <taxon>Malvaceae</taxon>
        <taxon>Malvoideae</taxon>
        <taxon>Hibiscus</taxon>
    </lineage>
</organism>
<accession>A0ABR2F423</accession>
<proteinExistence type="predicted"/>
<gene>
    <name evidence="3" type="ORF">V6N12_027827</name>
</gene>
<protein>
    <recommendedName>
        <fullName evidence="2">C2H2-type domain-containing protein</fullName>
    </recommendedName>
</protein>
<feature type="region of interest" description="Disordered" evidence="1">
    <location>
        <begin position="195"/>
        <end position="223"/>
    </location>
</feature>
<comment type="caution">
    <text evidence="3">The sequence shown here is derived from an EMBL/GenBank/DDBJ whole genome shotgun (WGS) entry which is preliminary data.</text>
</comment>
<dbReference type="PROSITE" id="PS00028">
    <property type="entry name" value="ZINC_FINGER_C2H2_1"/>
    <property type="match status" value="1"/>
</dbReference>
<feature type="compositionally biased region" description="Polar residues" evidence="1">
    <location>
        <begin position="195"/>
        <end position="205"/>
    </location>
</feature>
<keyword evidence="4" id="KW-1185">Reference proteome</keyword>
<feature type="domain" description="C2H2-type" evidence="2">
    <location>
        <begin position="235"/>
        <end position="256"/>
    </location>
</feature>
<evidence type="ECO:0000256" key="1">
    <source>
        <dbReference type="SAM" id="MobiDB-lite"/>
    </source>
</evidence>
<evidence type="ECO:0000313" key="4">
    <source>
        <dbReference type="Proteomes" id="UP001472677"/>
    </source>
</evidence>
<dbReference type="InterPro" id="IPR013087">
    <property type="entry name" value="Znf_C2H2_type"/>
</dbReference>
<dbReference type="EMBL" id="JBBPBM010000008">
    <property type="protein sequence ID" value="KAK8571754.1"/>
    <property type="molecule type" value="Genomic_DNA"/>
</dbReference>
<dbReference type="Proteomes" id="UP001472677">
    <property type="component" value="Unassembled WGS sequence"/>
</dbReference>
<name>A0ABR2F423_9ROSI</name>
<reference evidence="3 4" key="1">
    <citation type="journal article" date="2024" name="G3 (Bethesda)">
        <title>Genome assembly of Hibiscus sabdariffa L. provides insights into metabolisms of medicinal natural products.</title>
        <authorList>
            <person name="Kim T."/>
        </authorList>
    </citation>
    <scope>NUCLEOTIDE SEQUENCE [LARGE SCALE GENOMIC DNA]</scope>
    <source>
        <strain evidence="3">TK-2024</strain>
        <tissue evidence="3">Old leaves</tissue>
    </source>
</reference>
<sequence>MNFSHNNSFSSTGLSLGNGTTGSRFFPSFIDSNFGLISRPVHVHVHVHSVINYVPWPAFPLSEVSPPGTELLRTTRPLSPTSTMGLAFGSSSRFGSSANHENFPTQPHHNQFLNMNHLRSTNPGSVNRSDVRSDANHEIFPTQPSDNQFMNIDLLRSMNPGSVNQSDVHSNANHEIFPTQPSDNQFMNIDLLRSTNPGSVNQSDVGSDVERETTGLRSDGRIHSLPGYPRGIYRCPKCLTTCSSSQTFAAHVQSAHYSQEDEEERRRRMAARCRRRNLRLRRSSQGLTAVPVSSRGVAKGHATRRKNGTAVGVDDVHRVGNGVGAAAAMRGHFSAVIKQEPM</sequence>
<evidence type="ECO:0000259" key="2">
    <source>
        <dbReference type="PROSITE" id="PS00028"/>
    </source>
</evidence>